<dbReference type="InterPro" id="IPR056681">
    <property type="entry name" value="DUF7779"/>
</dbReference>
<comment type="caution">
    <text evidence="2">The sequence shown here is derived from an EMBL/GenBank/DDBJ whole genome shotgun (WGS) entry which is preliminary data.</text>
</comment>
<evidence type="ECO:0000313" key="3">
    <source>
        <dbReference type="Proteomes" id="UP000800093"/>
    </source>
</evidence>
<dbReference type="Proteomes" id="UP000800093">
    <property type="component" value="Unassembled WGS sequence"/>
</dbReference>
<evidence type="ECO:0000313" key="2">
    <source>
        <dbReference type="EMBL" id="KAF2257865.1"/>
    </source>
</evidence>
<dbReference type="OrthoDB" id="3786630at2759"/>
<dbReference type="AlphaFoldDB" id="A0A9P4MUI3"/>
<dbReference type="Pfam" id="PF25000">
    <property type="entry name" value="DUF7779"/>
    <property type="match status" value="1"/>
</dbReference>
<feature type="domain" description="DUF7779" evidence="1">
    <location>
        <begin position="90"/>
        <end position="171"/>
    </location>
</feature>
<proteinExistence type="predicted"/>
<keyword evidence="3" id="KW-1185">Reference proteome</keyword>
<sequence>MCWPPAMRSPSPSVTTFFQDRVRDDLRQHTFGSARRNAQCGSTWRSTARATAEKTSLLNQKAGHLRRDEAASNSVLIRWQISFDHIRSKRQSAADLLSLMGFFDRQGIHETLLRSRSGTAHERTTDVTANDGFEGDIITLRDYSFITVTRDANTFEMHSLVQLATRTWLENQGQLDKWRKQFILNLCAELPTGQHED</sequence>
<protein>
    <recommendedName>
        <fullName evidence="1">DUF7779 domain-containing protein</fullName>
    </recommendedName>
</protein>
<dbReference type="EMBL" id="ML986830">
    <property type="protein sequence ID" value="KAF2257865.1"/>
    <property type="molecule type" value="Genomic_DNA"/>
</dbReference>
<gene>
    <name evidence="2" type="ORF">CC78DRAFT_549572</name>
</gene>
<organism evidence="2 3">
    <name type="scientific">Lojkania enalia</name>
    <dbReference type="NCBI Taxonomy" id="147567"/>
    <lineage>
        <taxon>Eukaryota</taxon>
        <taxon>Fungi</taxon>
        <taxon>Dikarya</taxon>
        <taxon>Ascomycota</taxon>
        <taxon>Pezizomycotina</taxon>
        <taxon>Dothideomycetes</taxon>
        <taxon>Pleosporomycetidae</taxon>
        <taxon>Pleosporales</taxon>
        <taxon>Pleosporales incertae sedis</taxon>
        <taxon>Lojkania</taxon>
    </lineage>
</organism>
<reference evidence="3" key="1">
    <citation type="journal article" date="2020" name="Stud. Mycol.">
        <title>101 Dothideomycetes genomes: A test case for predicting lifestyles and emergence of pathogens.</title>
        <authorList>
            <person name="Haridas S."/>
            <person name="Albert R."/>
            <person name="Binder M."/>
            <person name="Bloem J."/>
            <person name="LaButti K."/>
            <person name="Salamov A."/>
            <person name="Andreopoulos B."/>
            <person name="Baker S."/>
            <person name="Barry K."/>
            <person name="Bills G."/>
            <person name="Bluhm B."/>
            <person name="Cannon C."/>
            <person name="Castanera R."/>
            <person name="Culley D."/>
            <person name="Daum C."/>
            <person name="Ezra D."/>
            <person name="Gonzalez J."/>
            <person name="Henrissat B."/>
            <person name="Kuo A."/>
            <person name="Liang C."/>
            <person name="Lipzen A."/>
            <person name="Lutzoni F."/>
            <person name="Magnuson J."/>
            <person name="Mondo S."/>
            <person name="Nolan M."/>
            <person name="Ohm R."/>
            <person name="Pangilinan J."/>
            <person name="Park H.-J."/>
            <person name="Ramirez L."/>
            <person name="Alfaro M."/>
            <person name="Sun H."/>
            <person name="Tritt A."/>
            <person name="Yoshinaga Y."/>
            <person name="Zwiers L.-H."/>
            <person name="Turgeon B."/>
            <person name="Goodwin S."/>
            <person name="Spatafora J."/>
            <person name="Crous P."/>
            <person name="Grigoriev I."/>
        </authorList>
    </citation>
    <scope>NUCLEOTIDE SEQUENCE [LARGE SCALE GENOMIC DNA]</scope>
    <source>
        <strain evidence="3">CBS 304.66</strain>
    </source>
</reference>
<evidence type="ECO:0000259" key="1">
    <source>
        <dbReference type="Pfam" id="PF25000"/>
    </source>
</evidence>
<name>A0A9P4MUI3_9PLEO</name>
<accession>A0A9P4MUI3</accession>